<sequence>MIFSHSLSALAALAALSSVAVSSPVDTQRDSVVARQNDYFVIKGVTEGGVQPRLNIRDLSRKPENKEMWALFVLALQRLQEVKQSDKASYYSIAGIHGQPFVPWDNVPSWSTNPEEIFWGYCPHNGNLFATWHRPYMMLIEQLIHSHAVKIADEIPSSNPAKRKYRDAASKLRLPYWDWAERTPQGDAHSLPSVLMDDTVSITFPNGTAAQVANPVRRYKFNPLIPSDFPQAGMFKSWQPFNKFSNNNNGYDWAIGNLELVHGDAHVDFFLGHMTFSTVAAFDPIFWLHHSGVDRQLALWQAIYPGTYVETGINSWQTTYSLKGEEPAGADTPLHPFRRDASGQFWTSNLVRDVTKLGYTYPELVGRPSNATLVAKIKSLYDDGAVTRLQVAKRQDDDENAKTSRDWNVHVKLVPGYRTTFSLGNGEYVGSFSSRFQMGMGKDDVPIDGLVSLSSSIASAVEEGKLPSADEKDVVEFLKKELSVKVEDAAGNAIAPAEVPKLDMEVFSQLQTVPKSEGEFPTIVRTDKYADVVGV</sequence>
<dbReference type="PRINTS" id="PR00092">
    <property type="entry name" value="TYROSINASE"/>
</dbReference>
<protein>
    <recommendedName>
        <fullName evidence="3">tyrosinase</fullName>
        <ecNumber evidence="3">1.14.18.1</ecNumber>
    </recommendedName>
</protein>
<dbReference type="Proteomes" id="UP000799440">
    <property type="component" value="Unassembled WGS sequence"/>
</dbReference>
<dbReference type="GO" id="GO:0042438">
    <property type="term" value="P:melanin biosynthetic process"/>
    <property type="evidence" value="ECO:0007669"/>
    <property type="project" value="UniProtKB-KW"/>
</dbReference>
<comment type="catalytic activity">
    <reaction evidence="9">
        <text>2 L-dopa + O2 = 2 L-dopaquinone + 2 H2O</text>
        <dbReference type="Rhea" id="RHEA:34287"/>
        <dbReference type="ChEBI" id="CHEBI:15377"/>
        <dbReference type="ChEBI" id="CHEBI:15379"/>
        <dbReference type="ChEBI" id="CHEBI:57504"/>
        <dbReference type="ChEBI" id="CHEBI:57924"/>
        <dbReference type="EC" id="1.14.18.1"/>
    </reaction>
</comment>
<keyword evidence="4" id="KW-0479">Metal-binding</keyword>
<proteinExistence type="inferred from homology"/>
<dbReference type="Pfam" id="PF18132">
    <property type="entry name" value="Tyrosinase_C"/>
    <property type="match status" value="1"/>
</dbReference>
<reference evidence="13" key="1">
    <citation type="journal article" date="2020" name="Stud. Mycol.">
        <title>101 Dothideomycetes genomes: a test case for predicting lifestyles and emergence of pathogens.</title>
        <authorList>
            <person name="Haridas S."/>
            <person name="Albert R."/>
            <person name="Binder M."/>
            <person name="Bloem J."/>
            <person name="Labutti K."/>
            <person name="Salamov A."/>
            <person name="Andreopoulos B."/>
            <person name="Baker S."/>
            <person name="Barry K."/>
            <person name="Bills G."/>
            <person name="Bluhm B."/>
            <person name="Cannon C."/>
            <person name="Castanera R."/>
            <person name="Culley D."/>
            <person name="Daum C."/>
            <person name="Ezra D."/>
            <person name="Gonzalez J."/>
            <person name="Henrissat B."/>
            <person name="Kuo A."/>
            <person name="Liang C."/>
            <person name="Lipzen A."/>
            <person name="Lutzoni F."/>
            <person name="Magnuson J."/>
            <person name="Mondo S."/>
            <person name="Nolan M."/>
            <person name="Ohm R."/>
            <person name="Pangilinan J."/>
            <person name="Park H.-J."/>
            <person name="Ramirez L."/>
            <person name="Alfaro M."/>
            <person name="Sun H."/>
            <person name="Tritt A."/>
            <person name="Yoshinaga Y."/>
            <person name="Zwiers L.-H."/>
            <person name="Turgeon B."/>
            <person name="Goodwin S."/>
            <person name="Spatafora J."/>
            <person name="Crous P."/>
            <person name="Grigoriev I."/>
        </authorList>
    </citation>
    <scope>NUCLEOTIDE SEQUENCE</scope>
    <source>
        <strain evidence="13">CBS 119925</strain>
    </source>
</reference>
<dbReference type="Gene3D" id="1.10.1280.10">
    <property type="entry name" value="Di-copper center containing domain from catechol oxidase"/>
    <property type="match status" value="2"/>
</dbReference>
<dbReference type="SUPFAM" id="SSF48056">
    <property type="entry name" value="Di-copper centre-containing domain"/>
    <property type="match status" value="1"/>
</dbReference>
<evidence type="ECO:0000256" key="4">
    <source>
        <dbReference type="ARBA" id="ARBA00022723"/>
    </source>
</evidence>
<dbReference type="InterPro" id="IPR050316">
    <property type="entry name" value="Tyrosinase/Hemocyanin"/>
</dbReference>
<keyword evidence="5" id="KW-0560">Oxidoreductase</keyword>
<keyword evidence="7" id="KW-0503">Monooxygenase</keyword>
<evidence type="ECO:0000313" key="14">
    <source>
        <dbReference type="Proteomes" id="UP000799440"/>
    </source>
</evidence>
<evidence type="ECO:0000256" key="6">
    <source>
        <dbReference type="ARBA" id="ARBA00023008"/>
    </source>
</evidence>
<feature type="signal peptide" evidence="11">
    <location>
        <begin position="1"/>
        <end position="22"/>
    </location>
</feature>
<evidence type="ECO:0000256" key="1">
    <source>
        <dbReference type="ARBA" id="ARBA00001973"/>
    </source>
</evidence>
<evidence type="ECO:0000256" key="3">
    <source>
        <dbReference type="ARBA" id="ARBA00011906"/>
    </source>
</evidence>
<dbReference type="InterPro" id="IPR002227">
    <property type="entry name" value="Tyrosinase_Cu-bd"/>
</dbReference>
<accession>A0A6A6VI08</accession>
<dbReference type="OrthoDB" id="6132182at2759"/>
<evidence type="ECO:0000256" key="9">
    <source>
        <dbReference type="ARBA" id="ARBA00048233"/>
    </source>
</evidence>
<evidence type="ECO:0000256" key="8">
    <source>
        <dbReference type="ARBA" id="ARBA00023101"/>
    </source>
</evidence>
<keyword evidence="14" id="KW-1185">Reference proteome</keyword>
<dbReference type="InterPro" id="IPR041640">
    <property type="entry name" value="Tyrosinase_C"/>
</dbReference>
<comment type="catalytic activity">
    <reaction evidence="10">
        <text>L-tyrosine + O2 = L-dopaquinone + H2O</text>
        <dbReference type="Rhea" id="RHEA:18117"/>
        <dbReference type="ChEBI" id="CHEBI:15377"/>
        <dbReference type="ChEBI" id="CHEBI:15379"/>
        <dbReference type="ChEBI" id="CHEBI:57924"/>
        <dbReference type="ChEBI" id="CHEBI:58315"/>
        <dbReference type="EC" id="1.14.18.1"/>
    </reaction>
</comment>
<evidence type="ECO:0000256" key="2">
    <source>
        <dbReference type="ARBA" id="ARBA00009928"/>
    </source>
</evidence>
<evidence type="ECO:0000256" key="11">
    <source>
        <dbReference type="SAM" id="SignalP"/>
    </source>
</evidence>
<dbReference type="EMBL" id="MU006567">
    <property type="protein sequence ID" value="KAF2749170.1"/>
    <property type="molecule type" value="Genomic_DNA"/>
</dbReference>
<dbReference type="EC" id="1.14.18.1" evidence="3"/>
<dbReference type="GO" id="GO:0004503">
    <property type="term" value="F:tyrosinase activity"/>
    <property type="evidence" value="ECO:0007669"/>
    <property type="project" value="UniProtKB-EC"/>
</dbReference>
<comment type="cofactor">
    <cofactor evidence="1">
        <name>Cu(2+)</name>
        <dbReference type="ChEBI" id="CHEBI:29036"/>
    </cofactor>
</comment>
<evidence type="ECO:0000256" key="5">
    <source>
        <dbReference type="ARBA" id="ARBA00023002"/>
    </source>
</evidence>
<keyword evidence="8" id="KW-0470">Melanin biosynthesis</keyword>
<comment type="similarity">
    <text evidence="2">Belongs to the tyrosinase family.</text>
</comment>
<organism evidence="13 14">
    <name type="scientific">Sporormia fimetaria CBS 119925</name>
    <dbReference type="NCBI Taxonomy" id="1340428"/>
    <lineage>
        <taxon>Eukaryota</taxon>
        <taxon>Fungi</taxon>
        <taxon>Dikarya</taxon>
        <taxon>Ascomycota</taxon>
        <taxon>Pezizomycotina</taxon>
        <taxon>Dothideomycetes</taxon>
        <taxon>Pleosporomycetidae</taxon>
        <taxon>Pleosporales</taxon>
        <taxon>Sporormiaceae</taxon>
        <taxon>Sporormia</taxon>
    </lineage>
</organism>
<feature type="domain" description="Tyrosinase copper-binding" evidence="12">
    <location>
        <begin position="283"/>
        <end position="294"/>
    </location>
</feature>
<evidence type="ECO:0000259" key="12">
    <source>
        <dbReference type="PROSITE" id="PS00498"/>
    </source>
</evidence>
<keyword evidence="6" id="KW-0186">Copper</keyword>
<dbReference type="PANTHER" id="PTHR11474">
    <property type="entry name" value="TYROSINASE FAMILY MEMBER"/>
    <property type="match status" value="1"/>
</dbReference>
<dbReference type="PANTHER" id="PTHR11474:SF76">
    <property type="entry name" value="SHKT DOMAIN-CONTAINING PROTEIN"/>
    <property type="match status" value="1"/>
</dbReference>
<feature type="chain" id="PRO_5025558790" description="tyrosinase" evidence="11">
    <location>
        <begin position="23"/>
        <end position="535"/>
    </location>
</feature>
<name>A0A6A6VI08_9PLEO</name>
<evidence type="ECO:0000313" key="13">
    <source>
        <dbReference type="EMBL" id="KAF2749170.1"/>
    </source>
</evidence>
<keyword evidence="11" id="KW-0732">Signal</keyword>
<dbReference type="Pfam" id="PF00264">
    <property type="entry name" value="Tyrosinase"/>
    <property type="match status" value="2"/>
</dbReference>
<dbReference type="AlphaFoldDB" id="A0A6A6VI08"/>
<dbReference type="PROSITE" id="PS00498">
    <property type="entry name" value="TYROSINASE_2"/>
    <property type="match status" value="1"/>
</dbReference>
<evidence type="ECO:0000256" key="10">
    <source>
        <dbReference type="ARBA" id="ARBA00048881"/>
    </source>
</evidence>
<gene>
    <name evidence="13" type="ORF">M011DRAFT_514675</name>
</gene>
<evidence type="ECO:0000256" key="7">
    <source>
        <dbReference type="ARBA" id="ARBA00023033"/>
    </source>
</evidence>
<dbReference type="InterPro" id="IPR008922">
    <property type="entry name" value="Di-copper_centre_dom_sf"/>
</dbReference>
<dbReference type="GO" id="GO:0046872">
    <property type="term" value="F:metal ion binding"/>
    <property type="evidence" value="ECO:0007669"/>
    <property type="project" value="UniProtKB-KW"/>
</dbReference>